<dbReference type="STRING" id="1802669.A2746_01060"/>
<dbReference type="EMBL" id="MGJJ01000015">
    <property type="protein sequence ID" value="OGN05234.1"/>
    <property type="molecule type" value="Genomic_DNA"/>
</dbReference>
<organism evidence="1 2">
    <name type="scientific">Candidatus Yanofskybacteria bacterium RIFCSPHIGHO2_01_FULL_44_22</name>
    <dbReference type="NCBI Taxonomy" id="1802669"/>
    <lineage>
        <taxon>Bacteria</taxon>
        <taxon>Candidatus Yanofskyibacteriota</taxon>
    </lineage>
</organism>
<dbReference type="Proteomes" id="UP000177419">
    <property type="component" value="Unassembled WGS sequence"/>
</dbReference>
<protein>
    <submittedName>
        <fullName evidence="1">Uncharacterized protein</fullName>
    </submittedName>
</protein>
<name>A0A1F8EWJ7_9BACT</name>
<comment type="caution">
    <text evidence="1">The sequence shown here is derived from an EMBL/GenBank/DDBJ whole genome shotgun (WGS) entry which is preliminary data.</text>
</comment>
<gene>
    <name evidence="1" type="ORF">A2746_01060</name>
</gene>
<dbReference type="AlphaFoldDB" id="A0A1F8EWJ7"/>
<evidence type="ECO:0000313" key="2">
    <source>
        <dbReference type="Proteomes" id="UP000177419"/>
    </source>
</evidence>
<proteinExistence type="predicted"/>
<sequence>MFNSISKETLKKLLALKKEFEKKSAARKVLMQFFKKILPENVANETMNWSFEFKNSDLIVNMGDKIVANEIFLQRGAIKERLTASGIFIERLIIR</sequence>
<evidence type="ECO:0000313" key="1">
    <source>
        <dbReference type="EMBL" id="OGN05234.1"/>
    </source>
</evidence>
<reference evidence="1 2" key="1">
    <citation type="journal article" date="2016" name="Nat. Commun.">
        <title>Thousands of microbial genomes shed light on interconnected biogeochemical processes in an aquifer system.</title>
        <authorList>
            <person name="Anantharaman K."/>
            <person name="Brown C.T."/>
            <person name="Hug L.A."/>
            <person name="Sharon I."/>
            <person name="Castelle C.J."/>
            <person name="Probst A.J."/>
            <person name="Thomas B.C."/>
            <person name="Singh A."/>
            <person name="Wilkins M.J."/>
            <person name="Karaoz U."/>
            <person name="Brodie E.L."/>
            <person name="Williams K.H."/>
            <person name="Hubbard S.S."/>
            <person name="Banfield J.F."/>
        </authorList>
    </citation>
    <scope>NUCLEOTIDE SEQUENCE [LARGE SCALE GENOMIC DNA]</scope>
</reference>
<accession>A0A1F8EWJ7</accession>